<evidence type="ECO:0000313" key="2">
    <source>
        <dbReference type="Proteomes" id="UP000711178"/>
    </source>
</evidence>
<dbReference type="EMBL" id="JAHDTB010000001">
    <property type="protein sequence ID" value="MBW8286027.1"/>
    <property type="molecule type" value="Genomic_DNA"/>
</dbReference>
<dbReference type="Proteomes" id="UP000711178">
    <property type="component" value="Unassembled WGS sequence"/>
</dbReference>
<protein>
    <submittedName>
        <fullName evidence="1">Uncharacterized protein</fullName>
    </submittedName>
</protein>
<dbReference type="RefSeq" id="WP_146008398.1">
    <property type="nucleotide sequence ID" value="NZ_CP142381.1"/>
</dbReference>
<evidence type="ECO:0000313" key="1">
    <source>
        <dbReference type="EMBL" id="MBW8286027.1"/>
    </source>
</evidence>
<comment type="caution">
    <text evidence="1">The sequence shown here is derived from an EMBL/GenBank/DDBJ whole genome shotgun (WGS) entry which is preliminary data.</text>
</comment>
<gene>
    <name evidence="1" type="ORF">KIF53_00070</name>
</gene>
<keyword evidence="2" id="KW-1185">Reference proteome</keyword>
<organism evidence="1 2">
    <name type="scientific">Chromobacterium subtsugae</name>
    <dbReference type="NCBI Taxonomy" id="251747"/>
    <lineage>
        <taxon>Bacteria</taxon>
        <taxon>Pseudomonadati</taxon>
        <taxon>Pseudomonadota</taxon>
        <taxon>Betaproteobacteria</taxon>
        <taxon>Neisseriales</taxon>
        <taxon>Chromobacteriaceae</taxon>
        <taxon>Chromobacterium</taxon>
    </lineage>
</organism>
<sequence>MVNSGGVNVALMLLFLLMTFVLFADNSIPEHQLVNHSVKKNTFSAAQPGFSRVTNPFLSNEIKALKNVARCYIPPTTRPFRHEPPRTTRLAAAPRRVLAAFARHPSSITAIPHCNKALRDYILIFAKEKIRK</sequence>
<accession>A0ABS7F7V5</accession>
<dbReference type="GeneID" id="89683738"/>
<reference evidence="1 2" key="1">
    <citation type="submission" date="2021-05" db="EMBL/GenBank/DDBJ databases">
        <title>Draft Whole Genome Sequencing Of Biosensor Chromobacterium violaceum Strain CV026 Reveals A Regulatory RNA In Chromobacterium violaceum Phenotype Regulatory Network.</title>
        <authorList>
            <person name="Hong K.W."/>
            <person name="Chan K.G."/>
            <person name="Chang C.-Y."/>
        </authorList>
    </citation>
    <scope>NUCLEOTIDE SEQUENCE [LARGE SCALE GENOMIC DNA]</scope>
    <source>
        <strain evidence="1 2">ATCC 31532</strain>
    </source>
</reference>
<proteinExistence type="predicted"/>
<name>A0ABS7F7V5_9NEIS</name>